<proteinExistence type="predicted"/>
<protein>
    <recommendedName>
        <fullName evidence="1">YdhG-like domain-containing protein</fullName>
    </recommendedName>
</protein>
<dbReference type="EMBL" id="JABFTX010000001">
    <property type="protein sequence ID" value="MCE8002898.1"/>
    <property type="molecule type" value="Genomic_DNA"/>
</dbReference>
<feature type="domain" description="YdhG-like" evidence="1">
    <location>
        <begin position="23"/>
        <end position="119"/>
    </location>
</feature>
<evidence type="ECO:0000313" key="3">
    <source>
        <dbReference type="Proteomes" id="UP001320168"/>
    </source>
</evidence>
<sequence>MRTRTMNETNPKVEALLSQPQWHDERKRLRAIALSCQLRESVKWGKLCYSVQNGNVAIIFSMKDYCALGFFKGSLLKDPADILVAPGEHSQAMRQFRFTQLSEIEAQAAILEAYLLEAIELEKAGAKVDFSEKHELTYPEEFQTALDGNAALKAAFEALTPGRQRGYILHFSGAKQSSTRASRIEKCMPDILAGKGLNSR</sequence>
<comment type="caution">
    <text evidence="2">The sequence shown here is derived from an EMBL/GenBank/DDBJ whole genome shotgun (WGS) entry which is preliminary data.</text>
</comment>
<dbReference type="Pfam" id="PF13376">
    <property type="entry name" value="OmdA"/>
    <property type="match status" value="1"/>
</dbReference>
<organism evidence="2 3">
    <name type="scientific">Billgrantia ethanolica</name>
    <dbReference type="NCBI Taxonomy" id="2733486"/>
    <lineage>
        <taxon>Bacteria</taxon>
        <taxon>Pseudomonadati</taxon>
        <taxon>Pseudomonadota</taxon>
        <taxon>Gammaproteobacteria</taxon>
        <taxon>Oceanospirillales</taxon>
        <taxon>Halomonadaceae</taxon>
        <taxon>Billgrantia</taxon>
    </lineage>
</organism>
<dbReference type="InterPro" id="IPR016786">
    <property type="entry name" value="YdeI_bac"/>
</dbReference>
<keyword evidence="3" id="KW-1185">Reference proteome</keyword>
<dbReference type="SUPFAM" id="SSF159888">
    <property type="entry name" value="YdhG-like"/>
    <property type="match status" value="1"/>
</dbReference>
<dbReference type="InterPro" id="IPR014922">
    <property type="entry name" value="YdhG-like"/>
</dbReference>
<name>A0ABS9A232_9GAMM</name>
<reference evidence="2 3" key="1">
    <citation type="journal article" date="2021" name="Front. Microbiol.">
        <title>Aerobic Denitrification and Heterotrophic Sulfur Oxidation in the Genus Halomonas Revealed by Six Novel Species Characterizations and Genome-Based Analysis.</title>
        <authorList>
            <person name="Wang L."/>
            <person name="Shao Z."/>
        </authorList>
    </citation>
    <scope>NUCLEOTIDE SEQUENCE [LARGE SCALE GENOMIC DNA]</scope>
    <source>
        <strain evidence="2 3">MCCC 1A11081</strain>
    </source>
</reference>
<dbReference type="Proteomes" id="UP001320168">
    <property type="component" value="Unassembled WGS sequence"/>
</dbReference>
<gene>
    <name evidence="2" type="ORF">HOP53_08605</name>
</gene>
<evidence type="ECO:0000313" key="2">
    <source>
        <dbReference type="EMBL" id="MCE8002898.1"/>
    </source>
</evidence>
<dbReference type="PIRSF" id="PIRSF021308">
    <property type="entry name" value="UCP021308"/>
    <property type="match status" value="1"/>
</dbReference>
<evidence type="ECO:0000259" key="1">
    <source>
        <dbReference type="Pfam" id="PF08818"/>
    </source>
</evidence>
<dbReference type="Pfam" id="PF08818">
    <property type="entry name" value="DUF1801"/>
    <property type="match status" value="1"/>
</dbReference>
<accession>A0ABS9A232</accession>